<dbReference type="OrthoDB" id="78826at2759"/>
<dbReference type="RefSeq" id="XP_067820320.1">
    <property type="nucleotide sequence ID" value="XM_067966788.1"/>
</dbReference>
<organism evidence="2 3">
    <name type="scientific">Bremia lactucae</name>
    <name type="common">Lettuce downy mildew</name>
    <dbReference type="NCBI Taxonomy" id="4779"/>
    <lineage>
        <taxon>Eukaryota</taxon>
        <taxon>Sar</taxon>
        <taxon>Stramenopiles</taxon>
        <taxon>Oomycota</taxon>
        <taxon>Peronosporomycetes</taxon>
        <taxon>Peronosporales</taxon>
        <taxon>Peronosporaceae</taxon>
        <taxon>Bremia</taxon>
    </lineage>
</organism>
<name>A0A976FQ51_BRELC</name>
<reference evidence="2 3" key="1">
    <citation type="journal article" date="2021" name="Genome Biol.">
        <title>AFLAP: assembly-free linkage analysis pipeline using k-mers from genome sequencing data.</title>
        <authorList>
            <person name="Fletcher K."/>
            <person name="Zhang L."/>
            <person name="Gil J."/>
            <person name="Han R."/>
            <person name="Cavanaugh K."/>
            <person name="Michelmore R."/>
        </authorList>
    </citation>
    <scope>NUCLEOTIDE SEQUENCE [LARGE SCALE GENOMIC DNA]</scope>
    <source>
        <strain evidence="2 3">SF5</strain>
    </source>
</reference>
<evidence type="ECO:0000256" key="1">
    <source>
        <dbReference type="SAM" id="MobiDB-lite"/>
    </source>
</evidence>
<dbReference type="GeneID" id="94352459"/>
<proteinExistence type="predicted"/>
<gene>
    <name evidence="2" type="ORF">CCR75_008738</name>
</gene>
<accession>A0A976FQ51</accession>
<evidence type="ECO:0000313" key="3">
    <source>
        <dbReference type="Proteomes" id="UP000294530"/>
    </source>
</evidence>
<keyword evidence="3" id="KW-1185">Reference proteome</keyword>
<dbReference type="AlphaFoldDB" id="A0A976FQ51"/>
<feature type="region of interest" description="Disordered" evidence="1">
    <location>
        <begin position="64"/>
        <end position="103"/>
    </location>
</feature>
<sequence>MSKLGSFFLRFHEAIVQVTEMSELDRITYFTRRLLSPTREEVQYRRCGTLSQAMKIPFECDRSHNVRGKSYRSPVYSQDRSRASSSQHYSYQPPPPPRAQKMKSNGDRIMIYHLQYLRQRNVAQVMSSSNVTI</sequence>
<dbReference type="KEGG" id="blac:94352459"/>
<dbReference type="Proteomes" id="UP000294530">
    <property type="component" value="Unassembled WGS sequence"/>
</dbReference>
<evidence type="ECO:0000313" key="2">
    <source>
        <dbReference type="EMBL" id="TDH70821.1"/>
    </source>
</evidence>
<protein>
    <submittedName>
        <fullName evidence="2">Uncharacterized protein</fullName>
    </submittedName>
</protein>
<dbReference type="EMBL" id="SHOA02000069">
    <property type="protein sequence ID" value="TDH70821.1"/>
    <property type="molecule type" value="Genomic_DNA"/>
</dbReference>
<comment type="caution">
    <text evidence="2">The sequence shown here is derived from an EMBL/GenBank/DDBJ whole genome shotgun (WGS) entry which is preliminary data.</text>
</comment>